<dbReference type="InterPro" id="IPR022045">
    <property type="entry name" value="TcdB_toxin_mid/N"/>
</dbReference>
<dbReference type="OrthoDB" id="6510336at2"/>
<dbReference type="InterPro" id="IPR028994">
    <property type="entry name" value="Integrin_alpha_N"/>
</dbReference>
<proteinExistence type="predicted"/>
<dbReference type="GO" id="GO:0005576">
    <property type="term" value="C:extracellular region"/>
    <property type="evidence" value="ECO:0007669"/>
    <property type="project" value="UniProtKB-SubCell"/>
</dbReference>
<evidence type="ECO:0000256" key="1">
    <source>
        <dbReference type="ARBA" id="ARBA00004613"/>
    </source>
</evidence>
<comment type="subcellular location">
    <subcellularLocation>
        <location evidence="1">Secreted</location>
    </subcellularLocation>
</comment>
<feature type="domain" description="Insecticide toxin TcdB middle/C-terminal" evidence="4">
    <location>
        <begin position="870"/>
        <end position="1028"/>
    </location>
</feature>
<evidence type="ECO:0000259" key="4">
    <source>
        <dbReference type="Pfam" id="PF12255"/>
    </source>
</evidence>
<organism evidence="6 7">
    <name type="scientific">Pseudomonas fluorescens</name>
    <dbReference type="NCBI Taxonomy" id="294"/>
    <lineage>
        <taxon>Bacteria</taxon>
        <taxon>Pseudomonadati</taxon>
        <taxon>Pseudomonadota</taxon>
        <taxon>Gammaproteobacteria</taxon>
        <taxon>Pseudomonadales</taxon>
        <taxon>Pseudomonadaceae</taxon>
        <taxon>Pseudomonas</taxon>
    </lineage>
</organism>
<reference evidence="6 7" key="1">
    <citation type="submission" date="2019-09" db="EMBL/GenBank/DDBJ databases">
        <authorList>
            <person name="Chandra G."/>
            <person name="Truman W A."/>
        </authorList>
    </citation>
    <scope>NUCLEOTIDE SEQUENCE [LARGE SCALE GENOMIC DNA]</scope>
    <source>
        <strain evidence="6">PS723</strain>
    </source>
</reference>
<dbReference type="InterPro" id="IPR022044">
    <property type="entry name" value="TcdB_toxin_mid/C"/>
</dbReference>
<name>A0A5E7G2Y5_PSEFL</name>
<feature type="domain" description="Insecticide toxin TcdB middle/N-terminal" evidence="5">
    <location>
        <begin position="652"/>
        <end position="822"/>
    </location>
</feature>
<dbReference type="Pfam" id="PF03534">
    <property type="entry name" value="SpvB"/>
    <property type="match status" value="1"/>
</dbReference>
<dbReference type="Pfam" id="PF12256">
    <property type="entry name" value="TcdB_toxin_midN"/>
    <property type="match status" value="1"/>
</dbReference>
<dbReference type="GO" id="GO:0005737">
    <property type="term" value="C:cytoplasm"/>
    <property type="evidence" value="ECO:0007669"/>
    <property type="project" value="InterPro"/>
</dbReference>
<dbReference type="InterPro" id="IPR003284">
    <property type="entry name" value="Sal_SpvB"/>
</dbReference>
<protein>
    <recommendedName>
        <fullName evidence="8">Toxin</fullName>
    </recommendedName>
</protein>
<accession>A0A5E7G2Y5</accession>
<dbReference type="Proteomes" id="UP000379480">
    <property type="component" value="Unassembled WGS sequence"/>
</dbReference>
<dbReference type="RefSeq" id="WP_150807364.1">
    <property type="nucleotide sequence ID" value="NZ_CABVHY010000051.1"/>
</dbReference>
<sequence>MNDPSAMEFTAPSLPKGGGAIHSIGKGMGPVGTTGAASFEVGLPISPGRGFAPALSLGYSSGVGNSLFGIGFSLSVNAITRRTSKGVPTYTDDDVMVGPSGDVWMAERDQRSGAIISRTETTYNHQPVGSHTVVRYWPRTEGAFDLIEHWSTTADKPGFWLIHGTDGSLHLFGKTQASRRADPKAAEHVGVWLLDESLNLRGEHIVYTYKAEAPSTDPTQSRDYSAQRYLSKVYYGNFKADGNLYSWQAEGWKEDQWHFVLLFDYGERTTDYALTPGYAEAGKWLERDDPFSNFAYGFELSTRRLCRQVLMFHRFPDEATMGPEPLLIQRLLFDYQQSPLGYHHLKAAHLQAYDAKGRMESRPPVEFSYNPFELNPEASGYHAFDAMPGLNDGQRYHLVDLNGEGLPGILYSSDKAWYYRAPLRANPASHLDEVAYSDWERLPNLPNADSSKPLRQSLTDLNGDGRLEWLVTRPGYSVFFTRNPDQRWSSPIPFAAMPTEFFHPSAQLADLVGDGLSDLAMIGPKSVRLYANGREQGFEKGVDVPHTPNDRLPLHGNSQTELVAFADLLGSGQQHLIRIRYNEVWCWPNLGRGVFGEGFRFSTLSGFEYSTFNAAYVQLADLDGSGAVDMLYLKPDHALIFMNRCGTGFEGKPVELPWPTGVRYDRFCQVSLADLQGLGCSSLILTVPHMSPRHWRYDFVDAKPYLLNATNNNMGAAGSVTYRSCAQEWLDEKQRLLAEHRPAISYLPFPVPVVKQQSQLDEITGNRLTQLFEYRQGYYDGIEREFHGFAVLLATDTENQANAALQEGYTAPILTRTRFHTGRDVDMPSDDDFSLDTDARPLQGHVYTRYHPEDEADEIRTPTLEEAREMARTLSGSVLSVEVYAAADYVAKPKTAVPYSVQHNRYLVRELRGLTPLQPYSVMLPLALESISYQYEHYPDAPDHFDPLCQHTLSLSWDRKGHLTHGVSIAYARRKIDKDTPPFSDTYPQTWWRDAHDNAQQYHYLTETLAEYIHLDEKGLNWQGWRLGLPYRQRGNAIALKKKTAPNPFIICWESFAKDSAYNPLDPIDPEDPDDPHHPKVERMLAGMSVQRYKDAKTGETLNDGTARFDALPDYTETAELDEVALKAYEVLPPADRPDDAKFKAIGYHEMPAFFPDDKPLKLWSVKRGFAKYGGLDRFYNVETFQATKSHGITSVDYDPYYLLSISVTLPDGCTTRVEQVDYRTGQPARIVDPNGNSREACYGAFGQLFATSFYGTEWDSSVCAVKAVGFHPIEQYLRPEDDSPTWAIEHKKDALLNAATASFEDSFSWMGRIPEPEKQDPEWLKQWVAQGDLLMPGYCIRASARIRLEHLKDLTPADTKLQALIKAAQREPAHAATLQADRYPYDPEEEKQFRCAIACWDGFSRLLQTKQEVEAGKAYVVDDNGNLKLDDKGDPLQAEAKRRWRVSERKEYNNKGQAIRIYRPYFADQYRYINDQSFRKHGYHDKQFYDAPGRPTETWLANGWMRRMTYCSWYHYLEDENDTQEEVLARNNSH</sequence>
<dbReference type="EMBL" id="CABVHY010000051">
    <property type="protein sequence ID" value="VVO43523.1"/>
    <property type="molecule type" value="Genomic_DNA"/>
</dbReference>
<evidence type="ECO:0008006" key="8">
    <source>
        <dbReference type="Google" id="ProtNLM"/>
    </source>
</evidence>
<dbReference type="SUPFAM" id="SSF69318">
    <property type="entry name" value="Integrin alpha N-terminal domain"/>
    <property type="match status" value="1"/>
</dbReference>
<dbReference type="PRINTS" id="PR01341">
    <property type="entry name" value="SALSPVBPROT"/>
</dbReference>
<evidence type="ECO:0000256" key="2">
    <source>
        <dbReference type="ARBA" id="ARBA00022525"/>
    </source>
</evidence>
<keyword evidence="3" id="KW-0843">Virulence</keyword>
<gene>
    <name evidence="6" type="ORF">PS723_06195</name>
</gene>
<evidence type="ECO:0000259" key="5">
    <source>
        <dbReference type="Pfam" id="PF12256"/>
    </source>
</evidence>
<evidence type="ECO:0000313" key="7">
    <source>
        <dbReference type="Proteomes" id="UP000379480"/>
    </source>
</evidence>
<dbReference type="Pfam" id="PF12255">
    <property type="entry name" value="TcdB_toxin_midC"/>
    <property type="match status" value="1"/>
</dbReference>
<keyword evidence="2" id="KW-0964">Secreted</keyword>
<evidence type="ECO:0000313" key="6">
    <source>
        <dbReference type="EMBL" id="VVO43523.1"/>
    </source>
</evidence>
<evidence type="ECO:0000256" key="3">
    <source>
        <dbReference type="ARBA" id="ARBA00023026"/>
    </source>
</evidence>